<evidence type="ECO:0000313" key="6">
    <source>
        <dbReference type="EMBL" id="RHY49034.1"/>
    </source>
</evidence>
<dbReference type="InterPro" id="IPR003656">
    <property type="entry name" value="Znf_BED"/>
</dbReference>
<evidence type="ECO:0000259" key="5">
    <source>
        <dbReference type="Pfam" id="PF02892"/>
    </source>
</evidence>
<evidence type="ECO:0000256" key="4">
    <source>
        <dbReference type="SAM" id="MobiDB-lite"/>
    </source>
</evidence>
<feature type="compositionally biased region" description="Acidic residues" evidence="4">
    <location>
        <begin position="182"/>
        <end position="195"/>
    </location>
</feature>
<sequence length="219" mass="24329">MSSHHDRHRGKPLAVLYFTRTSLGSSVWVCKCGKHRTQNGSGYSNLTSHIEREHPEFVHYDTLDPATQQSVFASLTPNPVQAVHGWLTWITASLMPFLFCENDIARRFTTLGTISVKTLMKWMHAMQASLGCQYDTNTSFHDVEQRLDAAFEGLTSQMVHGCIMKAESDLLAIHQHIRTIDDDDYQDSSDSDDGDSGGSSESSDDEIVVFGSDGQSVVV</sequence>
<protein>
    <recommendedName>
        <fullName evidence="5">BED-type domain-containing protein</fullName>
    </recommendedName>
</protein>
<reference evidence="8 9" key="1">
    <citation type="submission" date="2018-08" db="EMBL/GenBank/DDBJ databases">
        <title>Aphanomyces genome sequencing and annotation.</title>
        <authorList>
            <person name="Minardi D."/>
            <person name="Oidtmann B."/>
            <person name="Van Der Giezen M."/>
            <person name="Studholme D.J."/>
        </authorList>
    </citation>
    <scope>NUCLEOTIDE SEQUENCE [LARGE SCALE GENOMIC DNA]</scope>
    <source>
        <strain evidence="7 9">197901</strain>
        <strain evidence="6 8">SA</strain>
    </source>
</reference>
<comment type="caution">
    <text evidence="6">The sequence shown here is derived from an EMBL/GenBank/DDBJ whole genome shotgun (WGS) entry which is preliminary data.</text>
</comment>
<organism evidence="6 8">
    <name type="scientific">Aphanomyces astaci</name>
    <name type="common">Crayfish plague agent</name>
    <dbReference type="NCBI Taxonomy" id="112090"/>
    <lineage>
        <taxon>Eukaryota</taxon>
        <taxon>Sar</taxon>
        <taxon>Stramenopiles</taxon>
        <taxon>Oomycota</taxon>
        <taxon>Saprolegniomycetes</taxon>
        <taxon>Saprolegniales</taxon>
        <taxon>Verrucalvaceae</taxon>
        <taxon>Aphanomyces</taxon>
    </lineage>
</organism>
<name>A0A397CUC4_APHAT</name>
<dbReference type="GO" id="GO:0008270">
    <property type="term" value="F:zinc ion binding"/>
    <property type="evidence" value="ECO:0007669"/>
    <property type="project" value="UniProtKB-KW"/>
</dbReference>
<dbReference type="GO" id="GO:0003677">
    <property type="term" value="F:DNA binding"/>
    <property type="evidence" value="ECO:0007669"/>
    <property type="project" value="InterPro"/>
</dbReference>
<gene>
    <name evidence="7" type="ORF">DYB31_014940</name>
    <name evidence="6" type="ORF">DYB38_009845</name>
</gene>
<evidence type="ECO:0000256" key="1">
    <source>
        <dbReference type="ARBA" id="ARBA00022723"/>
    </source>
</evidence>
<keyword evidence="3" id="KW-0862">Zinc</keyword>
<evidence type="ECO:0000313" key="9">
    <source>
        <dbReference type="Proteomes" id="UP000266196"/>
    </source>
</evidence>
<dbReference type="Proteomes" id="UP000266196">
    <property type="component" value="Unassembled WGS sequence"/>
</dbReference>
<proteinExistence type="predicted"/>
<evidence type="ECO:0000256" key="3">
    <source>
        <dbReference type="ARBA" id="ARBA00022833"/>
    </source>
</evidence>
<dbReference type="EMBL" id="QUTC01007100">
    <property type="protein sequence ID" value="RHY49034.1"/>
    <property type="molecule type" value="Genomic_DNA"/>
</dbReference>
<dbReference type="Proteomes" id="UP000265716">
    <property type="component" value="Unassembled WGS sequence"/>
</dbReference>
<keyword evidence="2" id="KW-0863">Zinc-finger</keyword>
<dbReference type="EMBL" id="QUTE01015814">
    <property type="protein sequence ID" value="RHY98913.1"/>
    <property type="molecule type" value="Genomic_DNA"/>
</dbReference>
<keyword evidence="1" id="KW-0479">Metal-binding</keyword>
<evidence type="ECO:0000313" key="8">
    <source>
        <dbReference type="Proteomes" id="UP000265716"/>
    </source>
</evidence>
<evidence type="ECO:0000313" key="7">
    <source>
        <dbReference type="EMBL" id="RHY98913.1"/>
    </source>
</evidence>
<feature type="domain" description="BED-type" evidence="5">
    <location>
        <begin position="17"/>
        <end position="55"/>
    </location>
</feature>
<dbReference type="VEuPathDB" id="FungiDB:H257_10811"/>
<dbReference type="AlphaFoldDB" id="A0A397CUC4"/>
<dbReference type="Pfam" id="PF02892">
    <property type="entry name" value="zf-BED"/>
    <property type="match status" value="1"/>
</dbReference>
<evidence type="ECO:0000256" key="2">
    <source>
        <dbReference type="ARBA" id="ARBA00022771"/>
    </source>
</evidence>
<accession>A0A397CUC4</accession>
<feature type="region of interest" description="Disordered" evidence="4">
    <location>
        <begin position="182"/>
        <end position="219"/>
    </location>
</feature>